<organism evidence="2 3">
    <name type="scientific">Meloidogyne enterolobii</name>
    <name type="common">Root-knot nematode worm</name>
    <name type="synonym">Meloidogyne mayaguensis</name>
    <dbReference type="NCBI Taxonomy" id="390850"/>
    <lineage>
        <taxon>Eukaryota</taxon>
        <taxon>Metazoa</taxon>
        <taxon>Ecdysozoa</taxon>
        <taxon>Nematoda</taxon>
        <taxon>Chromadorea</taxon>
        <taxon>Rhabditida</taxon>
        <taxon>Tylenchina</taxon>
        <taxon>Tylenchomorpha</taxon>
        <taxon>Tylenchoidea</taxon>
        <taxon>Meloidogynidae</taxon>
        <taxon>Meloidogyninae</taxon>
        <taxon>Meloidogyne</taxon>
    </lineage>
</organism>
<dbReference type="EMBL" id="CAJEWN010000007">
    <property type="protein sequence ID" value="CAD2128510.1"/>
    <property type="molecule type" value="Genomic_DNA"/>
</dbReference>
<feature type="transmembrane region" description="Helical" evidence="1">
    <location>
        <begin position="21"/>
        <end position="40"/>
    </location>
</feature>
<comment type="caution">
    <text evidence="2">The sequence shown here is derived from an EMBL/GenBank/DDBJ whole genome shotgun (WGS) entry which is preliminary data.</text>
</comment>
<name>A0A6V7TNW5_MELEN</name>
<keyword evidence="1" id="KW-0812">Transmembrane</keyword>
<reference evidence="2 3" key="1">
    <citation type="submission" date="2020-08" db="EMBL/GenBank/DDBJ databases">
        <authorList>
            <person name="Koutsovoulos G."/>
            <person name="Danchin GJ E."/>
        </authorList>
    </citation>
    <scope>NUCLEOTIDE SEQUENCE [LARGE SCALE GENOMIC DNA]</scope>
</reference>
<keyword evidence="1" id="KW-1133">Transmembrane helix</keyword>
<dbReference type="AlphaFoldDB" id="A0A6V7TNW5"/>
<evidence type="ECO:0000313" key="2">
    <source>
        <dbReference type="EMBL" id="CAD2128510.1"/>
    </source>
</evidence>
<proteinExistence type="predicted"/>
<dbReference type="Proteomes" id="UP000580250">
    <property type="component" value="Unassembled WGS sequence"/>
</dbReference>
<evidence type="ECO:0000313" key="3">
    <source>
        <dbReference type="Proteomes" id="UP000580250"/>
    </source>
</evidence>
<protein>
    <submittedName>
        <fullName evidence="2">Uncharacterized protein</fullName>
    </submittedName>
</protein>
<sequence length="50" mass="5817">MNKSSKYSNRDFSSLLDFYFCCSRFLVLRTFLGGFSVLVLDLGPGQLYYF</sequence>
<gene>
    <name evidence="2" type="ORF">MENT_LOCUS2268</name>
</gene>
<accession>A0A6V7TNW5</accession>
<keyword evidence="1" id="KW-0472">Membrane</keyword>
<evidence type="ECO:0000256" key="1">
    <source>
        <dbReference type="SAM" id="Phobius"/>
    </source>
</evidence>